<keyword evidence="1" id="KW-1133">Transmembrane helix</keyword>
<feature type="transmembrane region" description="Helical" evidence="1">
    <location>
        <begin position="220"/>
        <end position="238"/>
    </location>
</feature>
<dbReference type="PANTHER" id="PTHR43355">
    <property type="entry name" value="FLAVIN REDUCTASE (NADPH)"/>
    <property type="match status" value="1"/>
</dbReference>
<dbReference type="GO" id="GO:0004074">
    <property type="term" value="F:biliverdin reductase [NAD(P)H] activity"/>
    <property type="evidence" value="ECO:0007669"/>
    <property type="project" value="TreeGrafter"/>
</dbReference>
<evidence type="ECO:0000259" key="2">
    <source>
        <dbReference type="Pfam" id="PF13460"/>
    </source>
</evidence>
<dbReference type="Proteomes" id="UP000007875">
    <property type="component" value="Unassembled WGS sequence"/>
</dbReference>
<dbReference type="SUPFAM" id="SSF51735">
    <property type="entry name" value="NAD(P)-binding Rossmann-fold domains"/>
    <property type="match status" value="1"/>
</dbReference>
<dbReference type="Ensembl" id="ENSCSAVT00000010431.1">
    <property type="protein sequence ID" value="ENSCSAVP00000010306.1"/>
    <property type="gene ID" value="ENSCSAVG00000006073.1"/>
</dbReference>
<protein>
    <recommendedName>
        <fullName evidence="2">NAD(P)-binding domain-containing protein</fullName>
    </recommendedName>
</protein>
<dbReference type="FunCoup" id="H2YY95">
    <property type="interactions" value="10"/>
</dbReference>
<accession>H2YY95</accession>
<reference evidence="3" key="3">
    <citation type="submission" date="2025-09" db="UniProtKB">
        <authorList>
            <consortium name="Ensembl"/>
        </authorList>
    </citation>
    <scope>IDENTIFICATION</scope>
</reference>
<dbReference type="Pfam" id="PF13460">
    <property type="entry name" value="NAD_binding_10"/>
    <property type="match status" value="1"/>
</dbReference>
<dbReference type="InParanoid" id="H2YY95"/>
<keyword evidence="1" id="KW-0812">Transmembrane</keyword>
<dbReference type="STRING" id="51511.ENSCSAVP00000010306"/>
<dbReference type="PANTHER" id="PTHR43355:SF2">
    <property type="entry name" value="FLAVIN REDUCTASE (NADPH)"/>
    <property type="match status" value="1"/>
</dbReference>
<reference evidence="4" key="1">
    <citation type="submission" date="2003-08" db="EMBL/GenBank/DDBJ databases">
        <authorList>
            <person name="Birren B."/>
            <person name="Nusbaum C."/>
            <person name="Abebe A."/>
            <person name="Abouelleil A."/>
            <person name="Adekoya E."/>
            <person name="Ait-zahra M."/>
            <person name="Allen N."/>
            <person name="Allen T."/>
            <person name="An P."/>
            <person name="Anderson M."/>
            <person name="Anderson S."/>
            <person name="Arachchi H."/>
            <person name="Armbruster J."/>
            <person name="Bachantsang P."/>
            <person name="Baldwin J."/>
            <person name="Barry A."/>
            <person name="Bayul T."/>
            <person name="Blitshsteyn B."/>
            <person name="Bloom T."/>
            <person name="Blye J."/>
            <person name="Boguslavskiy L."/>
            <person name="Borowsky M."/>
            <person name="Boukhgalter B."/>
            <person name="Brunache A."/>
            <person name="Butler J."/>
            <person name="Calixte N."/>
            <person name="Calvo S."/>
            <person name="Camarata J."/>
            <person name="Campo K."/>
            <person name="Chang J."/>
            <person name="Cheshatsang Y."/>
            <person name="Citroen M."/>
            <person name="Collymore A."/>
            <person name="Considine T."/>
            <person name="Cook A."/>
            <person name="Cooke P."/>
            <person name="Corum B."/>
            <person name="Cuomo C."/>
            <person name="David R."/>
            <person name="Dawoe T."/>
            <person name="Degray S."/>
            <person name="Dodge S."/>
            <person name="Dooley K."/>
            <person name="Dorje P."/>
            <person name="Dorjee K."/>
            <person name="Dorris L."/>
            <person name="Duffey N."/>
            <person name="Dupes A."/>
            <person name="Elkins T."/>
            <person name="Engels R."/>
            <person name="Erickson J."/>
            <person name="Farina A."/>
            <person name="Faro S."/>
            <person name="Ferreira P."/>
            <person name="Fischer H."/>
            <person name="Fitzgerald M."/>
            <person name="Foley K."/>
            <person name="Gage D."/>
            <person name="Galagan J."/>
            <person name="Gearin G."/>
            <person name="Gnerre S."/>
            <person name="Gnirke A."/>
            <person name="Goyette A."/>
            <person name="Graham J."/>
            <person name="Grandbois E."/>
            <person name="Gyaltsen K."/>
            <person name="Hafez N."/>
            <person name="Hagopian D."/>
            <person name="Hagos B."/>
            <person name="Hall J."/>
            <person name="Hatcher B."/>
            <person name="Heller A."/>
            <person name="Higgins H."/>
            <person name="Honan T."/>
            <person name="Horn A."/>
            <person name="Houde N."/>
            <person name="Hughes L."/>
            <person name="Hulme W."/>
            <person name="Husby E."/>
            <person name="Iliev I."/>
            <person name="Jaffe D."/>
            <person name="Jones C."/>
            <person name="Kamal M."/>
            <person name="Kamat A."/>
            <person name="Kamvysselis M."/>
            <person name="Karlsson E."/>
            <person name="Kells C."/>
            <person name="Kieu A."/>
            <person name="Kisner P."/>
            <person name="Kodira C."/>
            <person name="Kulbokas E."/>
            <person name="Labutti K."/>
            <person name="Lama D."/>
            <person name="Landers T."/>
            <person name="Leger J."/>
            <person name="Levine S."/>
            <person name="Lewis D."/>
            <person name="Lewis T."/>
            <person name="Lindblad-toh K."/>
            <person name="Liu X."/>
            <person name="Lokyitsang T."/>
            <person name="Lokyitsang Y."/>
            <person name="Lucien O."/>
            <person name="Lui A."/>
            <person name="Ma L.J."/>
            <person name="Mabbitt R."/>
            <person name="Macdonald J."/>
            <person name="Maclean C."/>
            <person name="Major J."/>
            <person name="Manning J."/>
            <person name="Marabella R."/>
            <person name="Maru K."/>
            <person name="Matthews C."/>
            <person name="Mauceli E."/>
            <person name="Mccarthy M."/>
            <person name="Mcdonough S."/>
            <person name="Mcghee T."/>
            <person name="Meldrim J."/>
            <person name="Meneus L."/>
            <person name="Mesirov J."/>
            <person name="Mihalev A."/>
            <person name="Mihova T."/>
            <person name="Mikkelsen T."/>
            <person name="Mlenga V."/>
            <person name="Moru K."/>
            <person name="Mozes J."/>
            <person name="Mulrain L."/>
            <person name="Munson G."/>
            <person name="Naylor J."/>
            <person name="Newes C."/>
            <person name="Nguyen C."/>
            <person name="Nguyen N."/>
            <person name="Nguyen T."/>
            <person name="Nicol R."/>
            <person name="Nielsen C."/>
            <person name="Nizzari M."/>
            <person name="Norbu C."/>
            <person name="Norbu N."/>
            <person name="O'donnell P."/>
            <person name="Okoawo O."/>
            <person name="O'leary S."/>
            <person name="Omotosho B."/>
            <person name="O'neill K."/>
            <person name="Osman S."/>
            <person name="Parker S."/>
            <person name="Perrin D."/>
            <person name="Phunkhang P."/>
            <person name="Piqani B."/>
            <person name="Purcell S."/>
            <person name="Rachupka T."/>
            <person name="Ramasamy U."/>
            <person name="Rameau R."/>
            <person name="Ray V."/>
            <person name="Raymond C."/>
            <person name="Retta R."/>
            <person name="Richardson S."/>
            <person name="Rise C."/>
            <person name="Rodriguez J."/>
            <person name="Rogers J."/>
            <person name="Rogov P."/>
            <person name="Rutman M."/>
            <person name="Schupbach R."/>
            <person name="Seaman C."/>
            <person name="Settipalli S."/>
            <person name="Sharpe T."/>
            <person name="Sheridan J."/>
            <person name="Sherpa N."/>
            <person name="Shi J."/>
            <person name="Smirnov S."/>
            <person name="Smith C."/>
            <person name="Sougnez C."/>
            <person name="Spencer B."/>
            <person name="Stalker J."/>
            <person name="Stange-thomann N."/>
            <person name="Stavropoulos S."/>
            <person name="Stetson K."/>
            <person name="Stone C."/>
            <person name="Stone S."/>
            <person name="Stubbs M."/>
            <person name="Talamas J."/>
            <person name="Tchuinga P."/>
            <person name="Tenzing P."/>
            <person name="Tesfaye S."/>
            <person name="Theodore J."/>
            <person name="Thoulutsang Y."/>
            <person name="Topham K."/>
            <person name="Towey S."/>
            <person name="Tsamla T."/>
            <person name="Tsomo N."/>
            <person name="Vallee D."/>
            <person name="Vassiliev H."/>
            <person name="Venkataraman V."/>
            <person name="Vinson J."/>
            <person name="Vo A."/>
            <person name="Wade C."/>
            <person name="Wang S."/>
            <person name="Wangchuk T."/>
            <person name="Wangdi T."/>
            <person name="Whittaker C."/>
            <person name="Wilkinson J."/>
            <person name="Wu Y."/>
            <person name="Wyman D."/>
            <person name="Yadav S."/>
            <person name="Yang S."/>
            <person name="Yang X."/>
            <person name="Yeager S."/>
            <person name="Yee E."/>
            <person name="Young G."/>
            <person name="Zainoun J."/>
            <person name="Zembeck L."/>
            <person name="Zimmer A."/>
            <person name="Zody M."/>
            <person name="Lander E."/>
        </authorList>
    </citation>
    <scope>NUCLEOTIDE SEQUENCE [LARGE SCALE GENOMIC DNA]</scope>
</reference>
<dbReference type="AlphaFoldDB" id="H2YY95"/>
<evidence type="ECO:0000256" key="1">
    <source>
        <dbReference type="SAM" id="Phobius"/>
    </source>
</evidence>
<dbReference type="HOGENOM" id="CLU_025711_2_0_1"/>
<dbReference type="GeneTree" id="ENSGT00390000014810"/>
<dbReference type="Gene3D" id="3.40.50.720">
    <property type="entry name" value="NAD(P)-binding Rossmann-like Domain"/>
    <property type="match status" value="1"/>
</dbReference>
<reference evidence="3" key="2">
    <citation type="submission" date="2025-08" db="UniProtKB">
        <authorList>
            <consortium name="Ensembl"/>
        </authorList>
    </citation>
    <scope>IDENTIFICATION</scope>
</reference>
<sequence>MKKLIVFGGTGRSGRAVLQQAADALDLQVTAFVRTPSKIPGAVRNKIIVVQGDILKTELVSNAIKGQDAVISCLGNGFSLRSTTVLSDGISNIIEGMREHNVKQIVVVSVSFLLPNGHWTPFFMKGIVNDHERMINKLRKAKDINWIIAAPPEISDQPLTNAYTTTINKCPPEYVVSTRDIAHWMISCVTDDDQMREYTHQMVGISSKLPLKNWLSTSQGMFTIIPLALMFVLLFYYYV</sequence>
<dbReference type="GO" id="GO:0042602">
    <property type="term" value="F:riboflavin reductase (NADPH) activity"/>
    <property type="evidence" value="ECO:0007669"/>
    <property type="project" value="TreeGrafter"/>
</dbReference>
<keyword evidence="4" id="KW-1185">Reference proteome</keyword>
<feature type="domain" description="NAD(P)-binding" evidence="2">
    <location>
        <begin position="8"/>
        <end position="191"/>
    </location>
</feature>
<proteinExistence type="predicted"/>
<dbReference type="InterPro" id="IPR051606">
    <property type="entry name" value="Polyketide_Oxido-like"/>
</dbReference>
<evidence type="ECO:0000313" key="4">
    <source>
        <dbReference type="Proteomes" id="UP000007875"/>
    </source>
</evidence>
<dbReference type="eggNOG" id="ENOG502RY9R">
    <property type="taxonomic scope" value="Eukaryota"/>
</dbReference>
<dbReference type="InterPro" id="IPR016040">
    <property type="entry name" value="NAD(P)-bd_dom"/>
</dbReference>
<dbReference type="OMA" id="DHERMIN"/>
<dbReference type="InterPro" id="IPR036291">
    <property type="entry name" value="NAD(P)-bd_dom_sf"/>
</dbReference>
<evidence type="ECO:0000313" key="3">
    <source>
        <dbReference type="Ensembl" id="ENSCSAVP00000010306.1"/>
    </source>
</evidence>
<keyword evidence="1" id="KW-0472">Membrane</keyword>
<organism evidence="3 4">
    <name type="scientific">Ciona savignyi</name>
    <name type="common">Pacific transparent sea squirt</name>
    <dbReference type="NCBI Taxonomy" id="51511"/>
    <lineage>
        <taxon>Eukaryota</taxon>
        <taxon>Metazoa</taxon>
        <taxon>Chordata</taxon>
        <taxon>Tunicata</taxon>
        <taxon>Ascidiacea</taxon>
        <taxon>Phlebobranchia</taxon>
        <taxon>Cionidae</taxon>
        <taxon>Ciona</taxon>
    </lineage>
</organism>
<name>H2YY95_CIOSA</name>